<reference evidence="3 4" key="2">
    <citation type="journal article" date="2013" name="Stand. Genomic Sci.">
        <title>Complete genome sequence of Halorhodospira halophila SL1.</title>
        <authorList>
            <person name="Challacombe J.F."/>
            <person name="Majid S."/>
            <person name="Deole R."/>
            <person name="Brettin T.S."/>
            <person name="Bruce D."/>
            <person name="Delano S.F."/>
            <person name="Detter J.C."/>
            <person name="Gleasner C.D."/>
            <person name="Han C.S."/>
            <person name="Misra M."/>
            <person name="Reitenga K.G."/>
            <person name="Mikhailova N."/>
            <person name="Woyke T."/>
            <person name="Pitluck S."/>
            <person name="Nolan M."/>
            <person name="Land M.L."/>
            <person name="Saunders E."/>
            <person name="Tapia R."/>
            <person name="Lapidus A."/>
            <person name="Ivanova N."/>
            <person name="Hoff W.D."/>
        </authorList>
    </citation>
    <scope>NUCLEOTIDE SEQUENCE [LARGE SCALE GENOMIC DNA]</scope>
    <source>
        <strain evidence="4">DSM 244 / SL1</strain>
    </source>
</reference>
<dbReference type="PANTHER" id="PTHR33219:SF14">
    <property type="entry name" value="PROTEIN COFACTOR ASSEMBLY OF COMPLEX C SUBUNIT B CCB3, CHLOROPLASTIC-RELATED"/>
    <property type="match status" value="1"/>
</dbReference>
<sequence>MESNHFADALIFLIATAFSLYILAVMLRFLLQTARADFFNPISQFLVRATSPVLNPLRRIIPGVGGIDLAAIVLMFVLQLAALYIIFLLAYGQQPPLGPLAIETVGRLLGLLLNLYTILILIGVIVSWVNPTASHPGLHLLHQLVSPILRPIRSFLPDMGGLDLSPLIALVLIHVVRMLTVYPLRGQVPLPM</sequence>
<evidence type="ECO:0000313" key="3">
    <source>
        <dbReference type="EMBL" id="ABM61723.1"/>
    </source>
</evidence>
<protein>
    <recommendedName>
        <fullName evidence="5">YggT family protein</fullName>
    </recommendedName>
</protein>
<evidence type="ECO:0008006" key="5">
    <source>
        <dbReference type="Google" id="ProtNLM"/>
    </source>
</evidence>
<evidence type="ECO:0000256" key="1">
    <source>
        <dbReference type="ARBA" id="ARBA00010894"/>
    </source>
</evidence>
<feature type="transmembrane region" description="Helical" evidence="2">
    <location>
        <begin position="9"/>
        <end position="31"/>
    </location>
</feature>
<dbReference type="GO" id="GO:0016020">
    <property type="term" value="C:membrane"/>
    <property type="evidence" value="ECO:0007669"/>
    <property type="project" value="InterPro"/>
</dbReference>
<dbReference type="Pfam" id="PF02325">
    <property type="entry name" value="CCB3_YggT"/>
    <property type="match status" value="2"/>
</dbReference>
<name>A1WVL1_HALHL</name>
<reference evidence="4" key="1">
    <citation type="submission" date="2006-12" db="EMBL/GenBank/DDBJ databases">
        <title>Complete sequence of Halorhodospira halophila SL1.</title>
        <authorList>
            <consortium name="US DOE Joint Genome Institute"/>
            <person name="Copeland A."/>
            <person name="Lucas S."/>
            <person name="Lapidus A."/>
            <person name="Barry K."/>
            <person name="Detter J.C."/>
            <person name="Glavina del Rio T."/>
            <person name="Hammon N."/>
            <person name="Israni S."/>
            <person name="Dalin E."/>
            <person name="Tice H."/>
            <person name="Pitluck S."/>
            <person name="Saunders E."/>
            <person name="Brettin T."/>
            <person name="Bruce D."/>
            <person name="Han C."/>
            <person name="Tapia R."/>
            <person name="Schmutz J."/>
            <person name="Larimer F."/>
            <person name="Land M."/>
            <person name="Hauser L."/>
            <person name="Kyrpides N."/>
            <person name="Mikhailova N."/>
            <person name="Hoff W."/>
            <person name="Richardson P."/>
        </authorList>
    </citation>
    <scope>NUCLEOTIDE SEQUENCE [LARGE SCALE GENOMIC DNA]</scope>
    <source>
        <strain evidence="4">DSM 244 / SL1</strain>
    </source>
</reference>
<dbReference type="KEGG" id="hha:Hhal_0947"/>
<dbReference type="EMBL" id="CP000544">
    <property type="protein sequence ID" value="ABM61723.1"/>
    <property type="molecule type" value="Genomic_DNA"/>
</dbReference>
<evidence type="ECO:0000313" key="4">
    <source>
        <dbReference type="Proteomes" id="UP000000647"/>
    </source>
</evidence>
<dbReference type="eggNOG" id="COG0762">
    <property type="taxonomic scope" value="Bacteria"/>
</dbReference>
<keyword evidence="4" id="KW-1185">Reference proteome</keyword>
<keyword evidence="2" id="KW-0472">Membrane</keyword>
<feature type="transmembrane region" description="Helical" evidence="2">
    <location>
        <begin position="111"/>
        <end position="129"/>
    </location>
</feature>
<dbReference type="HOGENOM" id="CLU_089905_1_0_6"/>
<dbReference type="STRING" id="349124.Hhal_0947"/>
<dbReference type="AlphaFoldDB" id="A1WVL1"/>
<dbReference type="RefSeq" id="WP_011813746.1">
    <property type="nucleotide sequence ID" value="NC_008789.1"/>
</dbReference>
<gene>
    <name evidence="3" type="ordered locus">Hhal_0947</name>
</gene>
<feature type="transmembrane region" description="Helical" evidence="2">
    <location>
        <begin position="69"/>
        <end position="91"/>
    </location>
</feature>
<keyword evidence="2" id="KW-0812">Transmembrane</keyword>
<evidence type="ECO:0000256" key="2">
    <source>
        <dbReference type="SAM" id="Phobius"/>
    </source>
</evidence>
<comment type="similarity">
    <text evidence="1">Belongs to the YggT family.</text>
</comment>
<dbReference type="PANTHER" id="PTHR33219">
    <property type="entry name" value="YLMG HOMOLOG PROTEIN 2, CHLOROPLASTIC"/>
    <property type="match status" value="1"/>
</dbReference>
<dbReference type="InterPro" id="IPR003425">
    <property type="entry name" value="CCB3/YggT"/>
</dbReference>
<dbReference type="OrthoDB" id="9806665at2"/>
<organism evidence="3 4">
    <name type="scientific">Halorhodospira halophila (strain DSM 244 / SL1)</name>
    <name type="common">Ectothiorhodospira halophila (strain DSM 244 / SL1)</name>
    <dbReference type="NCBI Taxonomy" id="349124"/>
    <lineage>
        <taxon>Bacteria</taxon>
        <taxon>Pseudomonadati</taxon>
        <taxon>Pseudomonadota</taxon>
        <taxon>Gammaproteobacteria</taxon>
        <taxon>Chromatiales</taxon>
        <taxon>Ectothiorhodospiraceae</taxon>
        <taxon>Halorhodospira</taxon>
    </lineage>
</organism>
<proteinExistence type="inferred from homology"/>
<feature type="transmembrane region" description="Helical" evidence="2">
    <location>
        <begin position="164"/>
        <end position="184"/>
    </location>
</feature>
<keyword evidence="2" id="KW-1133">Transmembrane helix</keyword>
<accession>A1WVL1</accession>
<dbReference type="Proteomes" id="UP000000647">
    <property type="component" value="Chromosome"/>
</dbReference>